<keyword evidence="7" id="KW-0692">RNA repair</keyword>
<dbReference type="SUPFAM" id="SSF55608">
    <property type="entry name" value="Homing endonucleases"/>
    <property type="match status" value="1"/>
</dbReference>
<evidence type="ECO:0000256" key="4">
    <source>
        <dbReference type="ARBA" id="ARBA00022723"/>
    </source>
</evidence>
<comment type="subunit">
    <text evidence="20">Monomer.</text>
</comment>
<feature type="binding site" evidence="19">
    <location>
        <position position="97"/>
    </location>
    <ligand>
        <name>Mn(2+)</name>
        <dbReference type="ChEBI" id="CHEBI:29035"/>
        <label>1</label>
    </ligand>
</feature>
<keyword evidence="6" id="KW-0255">Endonuclease</keyword>
<dbReference type="GO" id="GO:0042245">
    <property type="term" value="P:RNA repair"/>
    <property type="evidence" value="ECO:0007669"/>
    <property type="project" value="UniProtKB-KW"/>
</dbReference>
<dbReference type="NCBIfam" id="NF038162">
    <property type="entry name" value="RctB_rel_intein"/>
    <property type="match status" value="1"/>
</dbReference>
<comment type="catalytic activity">
    <reaction evidence="16">
        <text>a 3'-end 2',3'-cyclophospho-ribonucleotide-RNA + a 5'-end dephospho-ribonucleoside-RNA + GTP + H2O = a ribonucleotidyl-ribonucleotide-RNA + GMP + diphosphate + H(+)</text>
        <dbReference type="Rhea" id="RHEA:68080"/>
        <dbReference type="Rhea" id="RHEA-COMP:10464"/>
        <dbReference type="Rhea" id="RHEA-COMP:13936"/>
        <dbReference type="Rhea" id="RHEA-COMP:17355"/>
        <dbReference type="ChEBI" id="CHEBI:15377"/>
        <dbReference type="ChEBI" id="CHEBI:15378"/>
        <dbReference type="ChEBI" id="CHEBI:33019"/>
        <dbReference type="ChEBI" id="CHEBI:37565"/>
        <dbReference type="ChEBI" id="CHEBI:58115"/>
        <dbReference type="ChEBI" id="CHEBI:83064"/>
        <dbReference type="ChEBI" id="CHEBI:138284"/>
        <dbReference type="ChEBI" id="CHEBI:173118"/>
        <dbReference type="EC" id="6.5.1.8"/>
    </reaction>
</comment>
<protein>
    <recommendedName>
        <fullName evidence="20">tRNA-splicing ligase RtcB</fullName>
        <ecNumber evidence="20">6.5.1.-</ecNumber>
    </recommendedName>
</protein>
<feature type="binding site" evidence="18">
    <location>
        <begin position="685"/>
        <end position="689"/>
    </location>
    <ligand>
        <name>GMP</name>
        <dbReference type="ChEBI" id="CHEBI:58115"/>
    </ligand>
</feature>
<dbReference type="SMART" id="SM00306">
    <property type="entry name" value="HintN"/>
    <property type="match status" value="1"/>
</dbReference>
<feature type="binding site" evidence="18">
    <location>
        <begin position="860"/>
        <end position="863"/>
    </location>
    <ligand>
        <name>GMP</name>
        <dbReference type="ChEBI" id="CHEBI:58115"/>
    </ligand>
</feature>
<keyword evidence="4 19" id="KW-0479">Metal-binding</keyword>
<dbReference type="InterPro" id="IPR036025">
    <property type="entry name" value="RtcB-like_sf"/>
</dbReference>
<dbReference type="Pfam" id="PF01139">
    <property type="entry name" value="RtcB"/>
    <property type="match status" value="2"/>
</dbReference>
<keyword evidence="14 19" id="KW-0464">Manganese</keyword>
<evidence type="ECO:0000256" key="3">
    <source>
        <dbReference type="ARBA" id="ARBA00022722"/>
    </source>
</evidence>
<dbReference type="InterPro" id="IPR003587">
    <property type="entry name" value="Hint_dom_N"/>
</dbReference>
<evidence type="ECO:0000256" key="16">
    <source>
        <dbReference type="ARBA" id="ARBA00049514"/>
    </source>
</evidence>
<evidence type="ECO:0000256" key="9">
    <source>
        <dbReference type="ARBA" id="ARBA00022813"/>
    </source>
</evidence>
<evidence type="ECO:0000256" key="19">
    <source>
        <dbReference type="PIRSR" id="PIRSR601233-3"/>
    </source>
</evidence>
<dbReference type="AlphaFoldDB" id="A0A0U9HM60"/>
<dbReference type="Proteomes" id="UP000054976">
    <property type="component" value="Unassembled WGS sequence"/>
</dbReference>
<keyword evidence="3" id="KW-0540">Nuclease</keyword>
<evidence type="ECO:0000313" key="23">
    <source>
        <dbReference type="Proteomes" id="UP000054976"/>
    </source>
</evidence>
<evidence type="ECO:0000256" key="1">
    <source>
        <dbReference type="ARBA" id="ARBA00008071"/>
    </source>
</evidence>
<dbReference type="GO" id="GO:0016787">
    <property type="term" value="F:hydrolase activity"/>
    <property type="evidence" value="ECO:0007669"/>
    <property type="project" value="UniProtKB-KW"/>
</dbReference>
<dbReference type="NCBIfam" id="TIGR01445">
    <property type="entry name" value="intein_Nterm"/>
    <property type="match status" value="1"/>
</dbReference>
<dbReference type="Pfam" id="PF14528">
    <property type="entry name" value="LAGLIDADG_3"/>
    <property type="match status" value="1"/>
</dbReference>
<dbReference type="InterPro" id="IPR027434">
    <property type="entry name" value="Homing_endonucl"/>
</dbReference>
<feature type="binding site" evidence="18">
    <location>
        <begin position="811"/>
        <end position="812"/>
    </location>
    <ligand>
        <name>GMP</name>
        <dbReference type="ChEBI" id="CHEBI:58115"/>
    </ligand>
</feature>
<dbReference type="InterPro" id="IPR004860">
    <property type="entry name" value="LAGLIDADG_dom"/>
</dbReference>
<dbReference type="PANTHER" id="PTHR11118:SF1">
    <property type="entry name" value="RNA-SPLICING LIGASE RTCB HOMOLOG"/>
    <property type="match status" value="1"/>
</dbReference>
<evidence type="ECO:0000256" key="7">
    <source>
        <dbReference type="ARBA" id="ARBA00022800"/>
    </source>
</evidence>
<keyword evidence="13 18" id="KW-0342">GTP-binding</keyword>
<dbReference type="InterPro" id="IPR006142">
    <property type="entry name" value="INTEIN"/>
</dbReference>
<dbReference type="InterPro" id="IPR053454">
    <property type="entry name" value="RtcB_ligase"/>
</dbReference>
<dbReference type="GO" id="GO:0004519">
    <property type="term" value="F:endonuclease activity"/>
    <property type="evidence" value="ECO:0007669"/>
    <property type="project" value="UniProtKB-KW"/>
</dbReference>
<dbReference type="PROSITE" id="PS50817">
    <property type="entry name" value="INTEIN_N_TER"/>
    <property type="match status" value="1"/>
</dbReference>
<comment type="caution">
    <text evidence="22">The sequence shown here is derived from an EMBL/GenBank/DDBJ whole genome shotgun (WGS) entry which is preliminary data.</text>
</comment>
<evidence type="ECO:0000256" key="6">
    <source>
        <dbReference type="ARBA" id="ARBA00022759"/>
    </source>
</evidence>
<dbReference type="SMART" id="SM00305">
    <property type="entry name" value="HintC"/>
    <property type="match status" value="1"/>
</dbReference>
<keyword evidence="10" id="KW-0404">Intron homing</keyword>
<evidence type="ECO:0000313" key="22">
    <source>
        <dbReference type="EMBL" id="GAQ94168.1"/>
    </source>
</evidence>
<dbReference type="CDD" id="cd00081">
    <property type="entry name" value="Hint"/>
    <property type="match status" value="1"/>
</dbReference>
<dbReference type="GO" id="GO:0005525">
    <property type="term" value="F:GTP binding"/>
    <property type="evidence" value="ECO:0007669"/>
    <property type="project" value="UniProtKB-KW"/>
</dbReference>
<keyword evidence="11" id="KW-0651">Protein splicing</keyword>
<dbReference type="PROSITE" id="PS01288">
    <property type="entry name" value="UPF0027"/>
    <property type="match status" value="1"/>
</dbReference>
<evidence type="ECO:0000256" key="15">
    <source>
        <dbReference type="ARBA" id="ARBA00047746"/>
    </source>
</evidence>
<dbReference type="InterPro" id="IPR003586">
    <property type="entry name" value="Hint_dom_C"/>
</dbReference>
<dbReference type="EMBL" id="BCNO01000001">
    <property type="protein sequence ID" value="GAQ94168.1"/>
    <property type="molecule type" value="Genomic_DNA"/>
</dbReference>
<sequence length="963" mass="108833">MPKIEGTERIDQYRLRVPKGFVQGMRTEGIIFVDETLEQELELESVRQVANVATLPGIVGKSLAMPDIHTGYGFPIGGVAAFDAEEGVISPGGVGYDINCLSPGCKILTEHGYWISIEDVFDKYRGERLKLFNSEEGHNDCSDVLLATRRQIDEKESALRIVTETGRLIEGSKEHPILTPQGYVSLENIKEDDYIVVYPFEGVEYEEKEGVIIDEGSFQGEDPQIIQYLRARKILPLRWNDSFAGILARVIGFAFGHRHLGTMQGRLTVSFYGKANNLNELMKDLEKIGISSVLHVRERTYSIETVSGNYEGKSKSAELRIASRAFALLLKKLGVPFGKKTEIAYDVPDWIMKAPLWIKRNFLAGFFGADGSILNFKKCTPLPINLTQAKKKDLEDSLFDFLKRIKSLLEEFGIHCIIYKIKSKNNVTYRLSIVGEENIKVFLGKINYEYDLEKKERALFGYAYLTRKTLIKDLITKAYETALKIYKNTKSLQKAHDSVKDLVNRRFVERHLYRRHSKVRVPKTFPEFKEFVKEFGVKGGFVKEKIIQKKEIIPEYNYFYDIGVYHRAHNFIANGVVVHNCGVRLLKSNLTKEEVEPKLKELVDLLYTHIPSGVGSTGKIKLNHEELKKVVRKGAIWAVEHGYGEPDDLQRIESYGCLEGADPEVISKKAYERGKDQLGTLGSGNHFLEIQYVDEVYEPEIAQAMGLFKNQITVMIHSGSRGFGHQICDDYVKEMLQAVKKYGIELPDRELACAPFRSREGGKYFAAMKGAANYAWANRQCLMHWTREVFLMLFRLSPKDLGMKVVFDVAHNIAKEEFHTINGKKMRLIVHRKGATRAFPKGHPELPECYKEIGQPVIIPGDMGRVSFVLVGLPKAMEETFGSTCHGAGRLLSRNQAIKQAKGRSIKQELAEKGIIVRSAGKETLAEEMPDAYKNVSNVVDVVHNAGIAKKVVKLRPMGVIKG</sequence>
<dbReference type="InterPro" id="IPR030934">
    <property type="entry name" value="Intein_C"/>
</dbReference>
<evidence type="ECO:0000256" key="8">
    <source>
        <dbReference type="ARBA" id="ARBA00022801"/>
    </source>
</evidence>
<organism evidence="22 23">
    <name type="scientific">Thermodesulfovibrio aggregans</name>
    <dbReference type="NCBI Taxonomy" id="86166"/>
    <lineage>
        <taxon>Bacteria</taxon>
        <taxon>Pseudomonadati</taxon>
        <taxon>Nitrospirota</taxon>
        <taxon>Thermodesulfovibrionia</taxon>
        <taxon>Thermodesulfovibrionales</taxon>
        <taxon>Thermodesulfovibrionaceae</taxon>
        <taxon>Thermodesulfovibrio</taxon>
    </lineage>
</organism>
<dbReference type="InterPro" id="IPR006141">
    <property type="entry name" value="Intein_N"/>
</dbReference>
<dbReference type="GO" id="GO:0006314">
    <property type="term" value="P:intron homing"/>
    <property type="evidence" value="ECO:0007669"/>
    <property type="project" value="UniProtKB-KW"/>
</dbReference>
<evidence type="ECO:0000256" key="11">
    <source>
        <dbReference type="ARBA" id="ARBA00023000"/>
    </source>
</evidence>
<dbReference type="GO" id="GO:0003677">
    <property type="term" value="F:DNA binding"/>
    <property type="evidence" value="ECO:0007669"/>
    <property type="project" value="UniProtKB-KW"/>
</dbReference>
<name>A0A0U9HM60_9BACT</name>
<proteinExistence type="inferred from homology"/>
<evidence type="ECO:0000259" key="21">
    <source>
        <dbReference type="PROSITE" id="PS50819"/>
    </source>
</evidence>
<feature type="binding site" evidence="19">
    <location>
        <position position="811"/>
    </location>
    <ligand>
        <name>Mn(2+)</name>
        <dbReference type="ChEBI" id="CHEBI:29035"/>
        <label>2</label>
    </ligand>
</feature>
<dbReference type="InterPro" id="IPR036844">
    <property type="entry name" value="Hint_dom_sf"/>
</dbReference>
<dbReference type="PRINTS" id="PR00379">
    <property type="entry name" value="INTEIN"/>
</dbReference>
<dbReference type="GO" id="GO:0170057">
    <property type="term" value="F:RNA ligase (GTP) activity"/>
    <property type="evidence" value="ECO:0007669"/>
    <property type="project" value="UniProtKB-EC"/>
</dbReference>
<dbReference type="STRING" id="86166.TAGGR_1347"/>
<evidence type="ECO:0000256" key="12">
    <source>
        <dbReference type="ARBA" id="ARBA00023125"/>
    </source>
</evidence>
<dbReference type="Gene3D" id="3.10.28.10">
    <property type="entry name" value="Homing endonucleases"/>
    <property type="match status" value="1"/>
</dbReference>
<dbReference type="PROSITE" id="PS50819">
    <property type="entry name" value="INTEIN_ENDONUCLEASE"/>
    <property type="match status" value="1"/>
</dbReference>
<evidence type="ECO:0000256" key="2">
    <source>
        <dbReference type="ARBA" id="ARBA00022598"/>
    </source>
</evidence>
<dbReference type="Gene3D" id="3.90.1860.10">
    <property type="entry name" value="tRNA-splicing ligase RtcB"/>
    <property type="match status" value="2"/>
</dbReference>
<dbReference type="GO" id="GO:0046872">
    <property type="term" value="F:metal ion binding"/>
    <property type="evidence" value="ECO:0007669"/>
    <property type="project" value="UniProtKB-UniRule"/>
</dbReference>
<gene>
    <name evidence="20" type="primary">rtcB</name>
    <name evidence="22" type="ORF">TAGGR_1347</name>
</gene>
<feature type="binding site" evidence="19">
    <location>
        <position position="686"/>
    </location>
    <ligand>
        <name>Mn(2+)</name>
        <dbReference type="ChEBI" id="CHEBI:29035"/>
        <label>1</label>
    </ligand>
</feature>
<evidence type="ECO:0000256" key="13">
    <source>
        <dbReference type="ARBA" id="ARBA00023134"/>
    </source>
</evidence>
<feature type="domain" description="DOD-type homing endonuclease" evidence="21">
    <location>
        <begin position="306"/>
        <end position="414"/>
    </location>
</feature>
<evidence type="ECO:0000256" key="5">
    <source>
        <dbReference type="ARBA" id="ARBA00022741"/>
    </source>
</evidence>
<dbReference type="InterPro" id="IPR001233">
    <property type="entry name" value="RtcB"/>
</dbReference>
<dbReference type="NCBIfam" id="TIGR01443">
    <property type="entry name" value="intein_Cterm"/>
    <property type="match status" value="1"/>
</dbReference>
<dbReference type="GO" id="GO:0006396">
    <property type="term" value="P:RNA processing"/>
    <property type="evidence" value="ECO:0007669"/>
    <property type="project" value="InterPro"/>
</dbReference>
<keyword evidence="2 20" id="KW-0436">Ligase</keyword>
<comment type="catalytic activity">
    <reaction evidence="15">
        <text>a 3'-end 3'-phospho-ribonucleotide-RNA + a 5'-end dephospho-ribonucleoside-RNA + GTP = a ribonucleotidyl-ribonucleotide-RNA + GMP + diphosphate</text>
        <dbReference type="Rhea" id="RHEA:68076"/>
        <dbReference type="Rhea" id="RHEA-COMP:10463"/>
        <dbReference type="Rhea" id="RHEA-COMP:13936"/>
        <dbReference type="Rhea" id="RHEA-COMP:17355"/>
        <dbReference type="ChEBI" id="CHEBI:33019"/>
        <dbReference type="ChEBI" id="CHEBI:37565"/>
        <dbReference type="ChEBI" id="CHEBI:58115"/>
        <dbReference type="ChEBI" id="CHEBI:83062"/>
        <dbReference type="ChEBI" id="CHEBI:138284"/>
        <dbReference type="ChEBI" id="CHEBI:173118"/>
        <dbReference type="EC" id="6.5.1.8"/>
    </reaction>
</comment>
<dbReference type="GO" id="GO:0003972">
    <property type="term" value="F:RNA ligase (ATP) activity"/>
    <property type="evidence" value="ECO:0007669"/>
    <property type="project" value="TreeGrafter"/>
</dbReference>
<dbReference type="FunFam" id="3.90.1860.10:FF:000001">
    <property type="entry name" value="tRNA-splicing ligase RtcB homolog"/>
    <property type="match status" value="1"/>
</dbReference>
<feature type="binding site" evidence="18">
    <location>
        <position position="962"/>
    </location>
    <ligand>
        <name>GMP</name>
        <dbReference type="ChEBI" id="CHEBI:58115"/>
    </ligand>
</feature>
<dbReference type="SUPFAM" id="SSF103365">
    <property type="entry name" value="Hypothetical protein PH1602"/>
    <property type="match status" value="2"/>
</dbReference>
<evidence type="ECO:0000256" key="10">
    <source>
        <dbReference type="ARBA" id="ARBA00022886"/>
    </source>
</evidence>
<accession>A0A0U9HM60</accession>
<evidence type="ECO:0000256" key="14">
    <source>
        <dbReference type="ARBA" id="ARBA00023211"/>
    </source>
</evidence>
<dbReference type="RefSeq" id="WP_059175640.1">
    <property type="nucleotide sequence ID" value="NZ_BCNO01000001.1"/>
</dbReference>
<keyword evidence="9" id="KW-0068">Autocatalytic cleavage</keyword>
<dbReference type="InterPro" id="IPR004042">
    <property type="entry name" value="Intein_endonuc_central"/>
</dbReference>
<dbReference type="GO" id="GO:0016539">
    <property type="term" value="P:intein-mediated protein splicing"/>
    <property type="evidence" value="ECO:0007669"/>
    <property type="project" value="InterPro"/>
</dbReference>
<evidence type="ECO:0000256" key="17">
    <source>
        <dbReference type="PIRSR" id="PIRSR601233-1"/>
    </source>
</evidence>
<dbReference type="SUPFAM" id="SSF51294">
    <property type="entry name" value="Hedgehog/intein (Hint) domain"/>
    <property type="match status" value="1"/>
</dbReference>
<reference evidence="23" key="1">
    <citation type="submission" date="2016-01" db="EMBL/GenBank/DDBJ databases">
        <title>Draft genome sequence of Thermodesulfovibrio aggregans strain TGE-P1.</title>
        <authorList>
            <person name="Sekiguchi Y."/>
            <person name="Ohashi A."/>
            <person name="Matsuura N."/>
            <person name="Tourlousse M.D."/>
        </authorList>
    </citation>
    <scope>NUCLEOTIDE SEQUENCE [LARGE SCALE GENOMIC DNA]</scope>
    <source>
        <strain evidence="23">TGE-P1</strain>
    </source>
</reference>
<feature type="binding site" evidence="18">
    <location>
        <position position="867"/>
    </location>
    <ligand>
        <name>GMP</name>
        <dbReference type="ChEBI" id="CHEBI:58115"/>
    </ligand>
</feature>
<comment type="similarity">
    <text evidence="1 20">Belongs to the RtcB family.</text>
</comment>
<feature type="binding site" evidence="19">
    <location>
        <position position="717"/>
    </location>
    <ligand>
        <name>Mn(2+)</name>
        <dbReference type="ChEBI" id="CHEBI:29035"/>
        <label>2</label>
    </ligand>
</feature>
<comment type="cofactor">
    <cofactor evidence="19 20">
        <name>Mn(2+)</name>
        <dbReference type="ChEBI" id="CHEBI:29035"/>
    </cofactor>
    <text evidence="19 20">Binds 2 manganese ions per subunit.</text>
</comment>
<dbReference type="EC" id="6.5.1.-" evidence="20"/>
<feature type="binding site" evidence="18">
    <location>
        <begin position="886"/>
        <end position="889"/>
    </location>
    <ligand>
        <name>GMP</name>
        <dbReference type="ChEBI" id="CHEBI:58115"/>
    </ligand>
</feature>
<evidence type="ECO:0000256" key="18">
    <source>
        <dbReference type="PIRSR" id="PIRSR601233-2"/>
    </source>
</evidence>
<keyword evidence="12" id="KW-0238">DNA-binding</keyword>
<keyword evidence="5 18" id="KW-0547">Nucleotide-binding</keyword>
<keyword evidence="8" id="KW-0378">Hydrolase</keyword>
<keyword evidence="23" id="KW-1185">Reference proteome</keyword>
<dbReference type="PROSITE" id="PS50818">
    <property type="entry name" value="INTEIN_C_TER"/>
    <property type="match status" value="1"/>
</dbReference>
<dbReference type="PANTHER" id="PTHR11118">
    <property type="entry name" value="RNA-SPLICING LIGASE RTCB HOMOLOG"/>
    <property type="match status" value="1"/>
</dbReference>
<feature type="active site" description="GMP-histidine intermediate" evidence="17">
    <location>
        <position position="886"/>
    </location>
</feature>
<evidence type="ECO:0000256" key="20">
    <source>
        <dbReference type="RuleBase" id="RU371113"/>
    </source>
</evidence>